<dbReference type="PANTHER" id="PTHR47150:SF7">
    <property type="entry name" value="NUCLEASE"/>
    <property type="match status" value="1"/>
</dbReference>
<dbReference type="AlphaFoldDB" id="A0AAW2D896"/>
<accession>A0AAW2D896</accession>
<comment type="caution">
    <text evidence="1">The sequence shown here is derived from an EMBL/GenBank/DDBJ whole genome shotgun (WGS) entry which is preliminary data.</text>
</comment>
<dbReference type="EMBL" id="JAZDWU010000004">
    <property type="protein sequence ID" value="KAL0006319.1"/>
    <property type="molecule type" value="Genomic_DNA"/>
</dbReference>
<sequence>MGRSLFRKLLFDDSDEDEIMRRVLKGSTSQRKRCRYIEHDRLAGHKRLYLDYFADTPAYPPNLFRRRFRMSRSLFLHIQSKVETYEPYFIQRRDNAQRLSLSSLQKITAALRMLAYGMAADFMNEYVRIGESTAIESLKKFVNVVVDIFSKEYLRSTNNEDIARLLANGERHGFPGMLESIDCMHWKWKNCPTTWKGQYSGHIREPTIFLEAVASFDLWIWHAFFGLPGSNNDINVLERSPIFSELEQGRALAVNYSINGHEYIMRYYLTDGIYPKWSTFVKTIPSPRGHKRKLFAKAQEANRKDVERAFGVLQARFAIVRGPARFFYSETLQDIMKACVILHNMIIEDKRDVNEAVELDYEQIDDNPTVQLSQERTNKFTEFIETHQCIRDHEIHSQLQLDLIEHLWQLQGEL</sequence>
<dbReference type="PANTHER" id="PTHR47150">
    <property type="entry name" value="OS12G0169200 PROTEIN"/>
    <property type="match status" value="1"/>
</dbReference>
<dbReference type="InterPro" id="IPR006912">
    <property type="entry name" value="Harbinger_derived_prot"/>
</dbReference>
<proteinExistence type="predicted"/>
<dbReference type="Pfam" id="PF04827">
    <property type="entry name" value="Plant_tran"/>
    <property type="match status" value="1"/>
</dbReference>
<dbReference type="Proteomes" id="UP001459277">
    <property type="component" value="Unassembled WGS sequence"/>
</dbReference>
<evidence type="ECO:0008006" key="3">
    <source>
        <dbReference type="Google" id="ProtNLM"/>
    </source>
</evidence>
<protein>
    <recommendedName>
        <fullName evidence="3">Nuclease HARBI1</fullName>
    </recommendedName>
</protein>
<reference evidence="1 2" key="1">
    <citation type="submission" date="2024-01" db="EMBL/GenBank/DDBJ databases">
        <title>A telomere-to-telomere, gap-free genome of sweet tea (Lithocarpus litseifolius).</title>
        <authorList>
            <person name="Zhou J."/>
        </authorList>
    </citation>
    <scope>NUCLEOTIDE SEQUENCE [LARGE SCALE GENOMIC DNA]</scope>
    <source>
        <strain evidence="1">Zhou-2022a</strain>
        <tissue evidence="1">Leaf</tissue>
    </source>
</reference>
<evidence type="ECO:0000313" key="1">
    <source>
        <dbReference type="EMBL" id="KAL0006319.1"/>
    </source>
</evidence>
<name>A0AAW2D896_9ROSI</name>
<organism evidence="1 2">
    <name type="scientific">Lithocarpus litseifolius</name>
    <dbReference type="NCBI Taxonomy" id="425828"/>
    <lineage>
        <taxon>Eukaryota</taxon>
        <taxon>Viridiplantae</taxon>
        <taxon>Streptophyta</taxon>
        <taxon>Embryophyta</taxon>
        <taxon>Tracheophyta</taxon>
        <taxon>Spermatophyta</taxon>
        <taxon>Magnoliopsida</taxon>
        <taxon>eudicotyledons</taxon>
        <taxon>Gunneridae</taxon>
        <taxon>Pentapetalae</taxon>
        <taxon>rosids</taxon>
        <taxon>fabids</taxon>
        <taxon>Fagales</taxon>
        <taxon>Fagaceae</taxon>
        <taxon>Lithocarpus</taxon>
    </lineage>
</organism>
<keyword evidence="2" id="KW-1185">Reference proteome</keyword>
<evidence type="ECO:0000313" key="2">
    <source>
        <dbReference type="Proteomes" id="UP001459277"/>
    </source>
</evidence>
<gene>
    <name evidence="1" type="ORF">SO802_013880</name>
</gene>